<evidence type="ECO:0000256" key="4">
    <source>
        <dbReference type="SAM" id="SignalP"/>
    </source>
</evidence>
<proteinExistence type="predicted"/>
<feature type="region of interest" description="Disordered" evidence="3">
    <location>
        <begin position="25"/>
        <end position="46"/>
    </location>
</feature>
<feature type="region of interest" description="Disordered" evidence="3">
    <location>
        <begin position="67"/>
        <end position="105"/>
    </location>
</feature>
<dbReference type="PANTHER" id="PTHR10827">
    <property type="entry name" value="RETICULOCALBIN"/>
    <property type="match status" value="1"/>
</dbReference>
<evidence type="ECO:0000256" key="3">
    <source>
        <dbReference type="SAM" id="MobiDB-lite"/>
    </source>
</evidence>
<feature type="compositionally biased region" description="Basic residues" evidence="3">
    <location>
        <begin position="81"/>
        <end position="98"/>
    </location>
</feature>
<gene>
    <name evidence="6" type="ORF">DFR49_1199</name>
</gene>
<reference evidence="6 7" key="1">
    <citation type="submission" date="2018-08" db="EMBL/GenBank/DDBJ databases">
        <title>Genomic Encyclopedia of Type Strains, Phase IV (KMG-IV): sequencing the most valuable type-strain genomes for metagenomic binning, comparative biology and taxonomic classification.</title>
        <authorList>
            <person name="Goeker M."/>
        </authorList>
    </citation>
    <scope>NUCLEOTIDE SEQUENCE [LARGE SCALE GENOMIC DNA]</scope>
    <source>
        <strain evidence="6 7">DSM 25527</strain>
    </source>
</reference>
<dbReference type="PROSITE" id="PS00018">
    <property type="entry name" value="EF_HAND_1"/>
    <property type="match status" value="3"/>
</dbReference>
<organism evidence="6 7">
    <name type="scientific">Hephaestia caeni</name>
    <dbReference type="NCBI Taxonomy" id="645617"/>
    <lineage>
        <taxon>Bacteria</taxon>
        <taxon>Pseudomonadati</taxon>
        <taxon>Pseudomonadota</taxon>
        <taxon>Alphaproteobacteria</taxon>
        <taxon>Sphingomonadales</taxon>
        <taxon>Sphingomonadaceae</taxon>
        <taxon>Hephaestia</taxon>
    </lineage>
</organism>
<comment type="caution">
    <text evidence="6">The sequence shown here is derived from an EMBL/GenBank/DDBJ whole genome shotgun (WGS) entry which is preliminary data.</text>
</comment>
<feature type="signal peptide" evidence="4">
    <location>
        <begin position="1"/>
        <end position="21"/>
    </location>
</feature>
<sequence length="175" mass="18625">MSKFVVAGLLAGTLFGGAALAAQATPAPDAQPRAPRAMPKIDTDGSGTISRAEMLAAAEARFARRDANGDGQLSGDEMRAPHKHRSHRGQRGHRGGHRGHGDMLKHLDTNGDGVVTRAEAEAAGATRAAKHFDRIDANKDGRVDQAEVAQVRAQMKARWQQRKAERQTAPKPAGE</sequence>
<feature type="domain" description="EF-hand" evidence="5">
    <location>
        <begin position="29"/>
        <end position="64"/>
    </location>
</feature>
<dbReference type="EMBL" id="QXDC01000002">
    <property type="protein sequence ID" value="RIA46651.1"/>
    <property type="molecule type" value="Genomic_DNA"/>
</dbReference>
<feature type="domain" description="EF-hand" evidence="5">
    <location>
        <begin position="123"/>
        <end position="158"/>
    </location>
</feature>
<protein>
    <submittedName>
        <fullName evidence="6">EF hand domain-containing protein</fullName>
    </submittedName>
</protein>
<dbReference type="RefSeq" id="WP_119034737.1">
    <property type="nucleotide sequence ID" value="NZ_QXDC01000002.1"/>
</dbReference>
<dbReference type="SUPFAM" id="SSF47473">
    <property type="entry name" value="EF-hand"/>
    <property type="match status" value="1"/>
</dbReference>
<dbReference type="Pfam" id="PF13202">
    <property type="entry name" value="EF-hand_5"/>
    <property type="match status" value="4"/>
</dbReference>
<accession>A0A397PLT8</accession>
<keyword evidence="7" id="KW-1185">Reference proteome</keyword>
<dbReference type="InterPro" id="IPR002048">
    <property type="entry name" value="EF_hand_dom"/>
</dbReference>
<keyword evidence="2" id="KW-0677">Repeat</keyword>
<dbReference type="GO" id="GO:0005509">
    <property type="term" value="F:calcium ion binding"/>
    <property type="evidence" value="ECO:0007669"/>
    <property type="project" value="InterPro"/>
</dbReference>
<feature type="chain" id="PRO_5017208730" evidence="4">
    <location>
        <begin position="22"/>
        <end position="175"/>
    </location>
</feature>
<dbReference type="SMART" id="SM00054">
    <property type="entry name" value="EFh"/>
    <property type="match status" value="3"/>
</dbReference>
<evidence type="ECO:0000256" key="1">
    <source>
        <dbReference type="ARBA" id="ARBA00022723"/>
    </source>
</evidence>
<evidence type="ECO:0000259" key="5">
    <source>
        <dbReference type="PROSITE" id="PS50222"/>
    </source>
</evidence>
<feature type="compositionally biased region" description="Basic and acidic residues" evidence="3">
    <location>
        <begin position="162"/>
        <end position="175"/>
    </location>
</feature>
<dbReference type="OrthoDB" id="113323at2"/>
<name>A0A397PLT8_9SPHN</name>
<evidence type="ECO:0000256" key="2">
    <source>
        <dbReference type="ARBA" id="ARBA00022737"/>
    </source>
</evidence>
<feature type="region of interest" description="Disordered" evidence="3">
    <location>
        <begin position="156"/>
        <end position="175"/>
    </location>
</feature>
<evidence type="ECO:0000313" key="7">
    <source>
        <dbReference type="Proteomes" id="UP000266568"/>
    </source>
</evidence>
<keyword evidence="1" id="KW-0479">Metal-binding</keyword>
<dbReference type="PANTHER" id="PTHR10827:SF98">
    <property type="entry name" value="45 KDA CALCIUM-BINDING PROTEIN"/>
    <property type="match status" value="1"/>
</dbReference>
<dbReference type="Proteomes" id="UP000266568">
    <property type="component" value="Unassembled WGS sequence"/>
</dbReference>
<dbReference type="AlphaFoldDB" id="A0A397PLT8"/>
<dbReference type="PROSITE" id="PS50222">
    <property type="entry name" value="EF_HAND_2"/>
    <property type="match status" value="2"/>
</dbReference>
<evidence type="ECO:0000313" key="6">
    <source>
        <dbReference type="EMBL" id="RIA46651.1"/>
    </source>
</evidence>
<keyword evidence="4" id="KW-0732">Signal</keyword>
<dbReference type="InterPro" id="IPR011992">
    <property type="entry name" value="EF-hand-dom_pair"/>
</dbReference>
<dbReference type="InterPro" id="IPR018247">
    <property type="entry name" value="EF_Hand_1_Ca_BS"/>
</dbReference>
<dbReference type="Gene3D" id="1.10.238.10">
    <property type="entry name" value="EF-hand"/>
    <property type="match status" value="2"/>
</dbReference>
<feature type="compositionally biased region" description="Low complexity" evidence="3">
    <location>
        <begin position="25"/>
        <end position="37"/>
    </location>
</feature>